<dbReference type="Proteomes" id="UP000433876">
    <property type="component" value="Unassembled WGS sequence"/>
</dbReference>
<sequence length="266" mass="29991">MPNITDSWGGTMIERGNSSVSRFSVGFAQAVQEFQAKTPIMLIDAPPCNNCTLTVQALGFNVRNCTERKRRYIIPECHVDDPSDYDGGPRDPFRNATFFEVAITRIAAHEEEDRSSALNVTVLRKASEACNDHTVIREYKVVPSTVEYKLFMNGQKVTFAYNNWTDDKLIQEVNYKNENVGSEGDCNTIHPLVVFGSQLMRGKSEFIRTSENYMQNHNTGLTPYLYARSPSTNISAGCWGTFDDPFDDIINAYRELGLRLSIREAA</sequence>
<protein>
    <submittedName>
        <fullName evidence="1">Uncharacterized protein</fullName>
    </submittedName>
</protein>
<reference evidence="1 2" key="1">
    <citation type="submission" date="2017-07" db="EMBL/GenBank/DDBJ databases">
        <title>Genome sequence of the Sordaria macrospora wild type strain R19027.</title>
        <authorList>
            <person name="Nowrousian M."/>
            <person name="Teichert I."/>
            <person name="Kueck U."/>
        </authorList>
    </citation>
    <scope>NUCLEOTIDE SEQUENCE [LARGE SCALE GENOMIC DNA]</scope>
    <source>
        <strain evidence="1 2">R19027</strain>
        <tissue evidence="1">Mycelium</tissue>
    </source>
</reference>
<dbReference type="EMBL" id="NMPR01000150">
    <property type="protein sequence ID" value="KAA8629086.1"/>
    <property type="molecule type" value="Genomic_DNA"/>
</dbReference>
<gene>
    <name evidence="1" type="ORF">SMACR_09208</name>
</gene>
<evidence type="ECO:0000313" key="2">
    <source>
        <dbReference type="Proteomes" id="UP000433876"/>
    </source>
</evidence>
<evidence type="ECO:0000313" key="1">
    <source>
        <dbReference type="EMBL" id="KAA8629086.1"/>
    </source>
</evidence>
<dbReference type="AlphaFoldDB" id="A0A8S8ZJS5"/>
<organism evidence="1 2">
    <name type="scientific">Sordaria macrospora</name>
    <dbReference type="NCBI Taxonomy" id="5147"/>
    <lineage>
        <taxon>Eukaryota</taxon>
        <taxon>Fungi</taxon>
        <taxon>Dikarya</taxon>
        <taxon>Ascomycota</taxon>
        <taxon>Pezizomycotina</taxon>
        <taxon>Sordariomycetes</taxon>
        <taxon>Sordariomycetidae</taxon>
        <taxon>Sordariales</taxon>
        <taxon>Sordariaceae</taxon>
        <taxon>Sordaria</taxon>
    </lineage>
</organism>
<dbReference type="PANTHER" id="PTHR37576">
    <property type="entry name" value="DEFECT AT LOW TEMPERATURE PROTEIN 1"/>
    <property type="match status" value="1"/>
</dbReference>
<dbReference type="VEuPathDB" id="FungiDB:SMAC_09208"/>
<comment type="caution">
    <text evidence="1">The sequence shown here is derived from an EMBL/GenBank/DDBJ whole genome shotgun (WGS) entry which is preliminary data.</text>
</comment>
<dbReference type="PANTHER" id="PTHR37576:SF2">
    <property type="entry name" value="DEFECT AT LOW TEMPERATURE PROTEIN 1"/>
    <property type="match status" value="1"/>
</dbReference>
<proteinExistence type="predicted"/>
<accession>A0A8S8ZJS5</accession>
<name>A0A8S8ZJS5_SORMA</name>